<keyword evidence="1" id="KW-1133">Transmembrane helix</keyword>
<keyword evidence="3" id="KW-1185">Reference proteome</keyword>
<organism evidence="2 3">
    <name type="scientific">Arthrobacter phage Adat</name>
    <dbReference type="NCBI Taxonomy" id="2027883"/>
    <lineage>
        <taxon>Viruses</taxon>
        <taxon>Duplodnaviria</taxon>
        <taxon>Heunggongvirae</taxon>
        <taxon>Uroviricota</taxon>
        <taxon>Caudoviricetes</taxon>
        <taxon>Jasminevirus</taxon>
        <taxon>Jasminevirus adat</taxon>
    </lineage>
</organism>
<accession>A0A249XN71</accession>
<evidence type="ECO:0000256" key="1">
    <source>
        <dbReference type="SAM" id="Phobius"/>
    </source>
</evidence>
<evidence type="ECO:0000313" key="2">
    <source>
        <dbReference type="EMBL" id="ASZ72604.1"/>
    </source>
</evidence>
<name>A0A249XN71_9CAUD</name>
<dbReference type="EMBL" id="MF668266">
    <property type="protein sequence ID" value="ASZ72604.1"/>
    <property type="molecule type" value="Genomic_DNA"/>
</dbReference>
<proteinExistence type="predicted"/>
<keyword evidence="1" id="KW-0812">Transmembrane</keyword>
<gene>
    <name evidence="2" type="ORF">ADAT_32</name>
</gene>
<keyword evidence="1" id="KW-0472">Membrane</keyword>
<dbReference type="Proteomes" id="UP000221251">
    <property type="component" value="Segment"/>
</dbReference>
<feature type="transmembrane region" description="Helical" evidence="1">
    <location>
        <begin position="6"/>
        <end position="34"/>
    </location>
</feature>
<evidence type="ECO:0000313" key="3">
    <source>
        <dbReference type="Proteomes" id="UP000221251"/>
    </source>
</evidence>
<sequence>MEEFEAAWNVVGIVCSWVVAGILLALLVMAVIFIRDEL</sequence>
<protein>
    <submittedName>
        <fullName evidence="2">Membrane protein</fullName>
    </submittedName>
</protein>
<reference evidence="2 3" key="1">
    <citation type="submission" date="2017-08" db="EMBL/GenBank/DDBJ databases">
        <authorList>
            <person name="Bertolini C.M."/>
            <person name="Tyransky A."/>
            <person name="Ball S.L."/>
            <person name="Breitenberger C.A."/>
            <person name="Daniels C.J."/>
            <person name="Garlena R.A."/>
            <person name="Russell D.A."/>
            <person name="Pope W.H."/>
            <person name="Jacobs-Sera D."/>
            <person name="Hendrix R.W."/>
            <person name="Hatfull G.F."/>
        </authorList>
    </citation>
    <scope>NUCLEOTIDE SEQUENCE [LARGE SCALE GENOMIC DNA]</scope>
</reference>